<sequence>MARWDSCSGKSAARGGMQESLQRQALDGVYEDSELNDIEVSSIIPLDFLPLQVLIPEDPSGLSTSEGRAVIQEVAAWIDSNLEGVGKELGGSSTGCLSPHPFTVGQQGYKKGQGKVFCKSGVMAGVLGGGFCKLFSRKKTMSAEK</sequence>
<gene>
    <name evidence="1" type="ORF">F0562_032375</name>
</gene>
<evidence type="ECO:0000313" key="1">
    <source>
        <dbReference type="EMBL" id="KAA8532370.1"/>
    </source>
</evidence>
<dbReference type="AlphaFoldDB" id="A0A5J5ANX3"/>
<dbReference type="EMBL" id="CM018042">
    <property type="protein sequence ID" value="KAA8532370.1"/>
    <property type="molecule type" value="Genomic_DNA"/>
</dbReference>
<keyword evidence="2" id="KW-1185">Reference proteome</keyword>
<dbReference type="Proteomes" id="UP000325577">
    <property type="component" value="Linkage Group LG19"/>
</dbReference>
<evidence type="ECO:0000313" key="2">
    <source>
        <dbReference type="Proteomes" id="UP000325577"/>
    </source>
</evidence>
<reference evidence="1 2" key="1">
    <citation type="submission" date="2019-09" db="EMBL/GenBank/DDBJ databases">
        <title>A chromosome-level genome assembly of the Chinese tupelo Nyssa sinensis.</title>
        <authorList>
            <person name="Yang X."/>
            <person name="Kang M."/>
            <person name="Yang Y."/>
            <person name="Xiong H."/>
            <person name="Wang M."/>
            <person name="Zhang Z."/>
            <person name="Wang Z."/>
            <person name="Wu H."/>
            <person name="Ma T."/>
            <person name="Liu J."/>
            <person name="Xi Z."/>
        </authorList>
    </citation>
    <scope>NUCLEOTIDE SEQUENCE [LARGE SCALE GENOMIC DNA]</scope>
    <source>
        <strain evidence="1">J267</strain>
        <tissue evidence="1">Leaf</tissue>
    </source>
</reference>
<proteinExistence type="predicted"/>
<protein>
    <submittedName>
        <fullName evidence="1">Uncharacterized protein</fullName>
    </submittedName>
</protein>
<organism evidence="1 2">
    <name type="scientific">Nyssa sinensis</name>
    <dbReference type="NCBI Taxonomy" id="561372"/>
    <lineage>
        <taxon>Eukaryota</taxon>
        <taxon>Viridiplantae</taxon>
        <taxon>Streptophyta</taxon>
        <taxon>Embryophyta</taxon>
        <taxon>Tracheophyta</taxon>
        <taxon>Spermatophyta</taxon>
        <taxon>Magnoliopsida</taxon>
        <taxon>eudicotyledons</taxon>
        <taxon>Gunneridae</taxon>
        <taxon>Pentapetalae</taxon>
        <taxon>asterids</taxon>
        <taxon>Cornales</taxon>
        <taxon>Nyssaceae</taxon>
        <taxon>Nyssa</taxon>
    </lineage>
</organism>
<accession>A0A5J5ANX3</accession>
<name>A0A5J5ANX3_9ASTE</name>